<comment type="catalytic activity">
    <reaction evidence="10">
        <text>a very-long-chain acyl-CoA + malonyl-CoA + H(+) = a very-long-chain 3-oxoacyl-CoA + CO2 + CoA</text>
        <dbReference type="Rhea" id="RHEA:32727"/>
        <dbReference type="ChEBI" id="CHEBI:15378"/>
        <dbReference type="ChEBI" id="CHEBI:16526"/>
        <dbReference type="ChEBI" id="CHEBI:57287"/>
        <dbReference type="ChEBI" id="CHEBI:57384"/>
        <dbReference type="ChEBI" id="CHEBI:90725"/>
        <dbReference type="ChEBI" id="CHEBI:90736"/>
        <dbReference type="EC" id="2.3.1.199"/>
    </reaction>
</comment>
<feature type="transmembrane region" description="Helical" evidence="10">
    <location>
        <begin position="201"/>
        <end position="219"/>
    </location>
</feature>
<evidence type="ECO:0000256" key="4">
    <source>
        <dbReference type="ARBA" id="ARBA00022692"/>
    </source>
</evidence>
<evidence type="ECO:0000313" key="12">
    <source>
        <dbReference type="EMBL" id="RLU19337.1"/>
    </source>
</evidence>
<dbReference type="GO" id="GO:0030148">
    <property type="term" value="P:sphingolipid biosynthetic process"/>
    <property type="evidence" value="ECO:0007669"/>
    <property type="project" value="TreeGrafter"/>
</dbReference>
<dbReference type="Proteomes" id="UP000279307">
    <property type="component" value="Chromosome 8"/>
</dbReference>
<name>A0A026VWP2_OOCBI</name>
<dbReference type="PANTHER" id="PTHR11157">
    <property type="entry name" value="FATTY ACID ACYL TRANSFERASE-RELATED"/>
    <property type="match status" value="1"/>
</dbReference>
<feature type="transmembrane region" description="Helical" evidence="10">
    <location>
        <begin position="112"/>
        <end position="131"/>
    </location>
</feature>
<evidence type="ECO:0000256" key="2">
    <source>
        <dbReference type="ARBA" id="ARBA00022516"/>
    </source>
</evidence>
<protein>
    <recommendedName>
        <fullName evidence="10">Elongation of very long chain fatty acids protein</fullName>
        <ecNumber evidence="10">2.3.1.199</ecNumber>
    </recommendedName>
    <alternativeName>
        <fullName evidence="10">Very-long-chain 3-oxoacyl-CoA synthase</fullName>
    </alternativeName>
</protein>
<dbReference type="OMA" id="DKMVNFF"/>
<dbReference type="STRING" id="2015173.A0A026VWP2"/>
<keyword evidence="7 10" id="KW-0443">Lipid metabolism</keyword>
<dbReference type="OrthoDB" id="434092at2759"/>
<dbReference type="EMBL" id="QOIP01000008">
    <property type="protein sequence ID" value="RLU19337.1"/>
    <property type="molecule type" value="Genomic_DNA"/>
</dbReference>
<dbReference type="GO" id="GO:0034626">
    <property type="term" value="P:fatty acid elongation, polyunsaturated fatty acid"/>
    <property type="evidence" value="ECO:0007669"/>
    <property type="project" value="TreeGrafter"/>
</dbReference>
<evidence type="ECO:0000256" key="8">
    <source>
        <dbReference type="ARBA" id="ARBA00023136"/>
    </source>
</evidence>
<reference evidence="12" key="2">
    <citation type="journal article" date="2018" name="Genome Res.">
        <title>The genomic architecture and molecular evolution of ant odorant receptors.</title>
        <authorList>
            <person name="McKenzie S.K."/>
            <person name="Kronauer D.J.C."/>
        </authorList>
    </citation>
    <scope>NUCLEOTIDE SEQUENCE [LARGE SCALE GENOMIC DNA]</scope>
    <source>
        <strain evidence="12">Clonal line C1</strain>
    </source>
</reference>
<gene>
    <name evidence="12" type="ORF">DMN91_007894</name>
    <name evidence="11" type="ORF">X777_14037</name>
</gene>
<dbReference type="Pfam" id="PF01151">
    <property type="entry name" value="ELO"/>
    <property type="match status" value="1"/>
</dbReference>
<dbReference type="GO" id="GO:0005789">
    <property type="term" value="C:endoplasmic reticulum membrane"/>
    <property type="evidence" value="ECO:0007669"/>
    <property type="project" value="TreeGrafter"/>
</dbReference>
<dbReference type="GO" id="GO:0019367">
    <property type="term" value="P:fatty acid elongation, saturated fatty acid"/>
    <property type="evidence" value="ECO:0007669"/>
    <property type="project" value="TreeGrafter"/>
</dbReference>
<accession>A0A026VWP2</accession>
<evidence type="ECO:0000256" key="1">
    <source>
        <dbReference type="ARBA" id="ARBA00004141"/>
    </source>
</evidence>
<keyword evidence="9 10" id="KW-0275">Fatty acid biosynthesis</keyword>
<dbReference type="GO" id="GO:0034625">
    <property type="term" value="P:fatty acid elongation, monounsaturated fatty acid"/>
    <property type="evidence" value="ECO:0007669"/>
    <property type="project" value="TreeGrafter"/>
</dbReference>
<feature type="transmembrane region" description="Helical" evidence="10">
    <location>
        <begin position="143"/>
        <end position="161"/>
    </location>
</feature>
<feature type="transmembrane region" description="Helical" evidence="10">
    <location>
        <begin position="167"/>
        <end position="189"/>
    </location>
</feature>
<keyword evidence="3 10" id="KW-0808">Transferase</keyword>
<dbReference type="EC" id="2.3.1.199" evidence="10"/>
<evidence type="ECO:0000256" key="3">
    <source>
        <dbReference type="ARBA" id="ARBA00022679"/>
    </source>
</evidence>
<comment type="similarity">
    <text evidence="10">Belongs to the ELO family.</text>
</comment>
<organism evidence="11 13">
    <name type="scientific">Ooceraea biroi</name>
    <name type="common">Clonal raider ant</name>
    <name type="synonym">Cerapachys biroi</name>
    <dbReference type="NCBI Taxonomy" id="2015173"/>
    <lineage>
        <taxon>Eukaryota</taxon>
        <taxon>Metazoa</taxon>
        <taxon>Ecdysozoa</taxon>
        <taxon>Arthropoda</taxon>
        <taxon>Hexapoda</taxon>
        <taxon>Insecta</taxon>
        <taxon>Pterygota</taxon>
        <taxon>Neoptera</taxon>
        <taxon>Endopterygota</taxon>
        <taxon>Hymenoptera</taxon>
        <taxon>Apocrita</taxon>
        <taxon>Aculeata</taxon>
        <taxon>Formicoidea</taxon>
        <taxon>Formicidae</taxon>
        <taxon>Dorylinae</taxon>
        <taxon>Ooceraea</taxon>
    </lineage>
</organism>
<keyword evidence="4 10" id="KW-0812">Transmembrane</keyword>
<feature type="transmembrane region" description="Helical" evidence="10">
    <location>
        <begin position="231"/>
        <end position="251"/>
    </location>
</feature>
<comment type="subcellular location">
    <subcellularLocation>
        <location evidence="1">Membrane</location>
        <topology evidence="1">Multi-pass membrane protein</topology>
    </subcellularLocation>
</comment>
<evidence type="ECO:0000256" key="10">
    <source>
        <dbReference type="RuleBase" id="RU361115"/>
    </source>
</evidence>
<evidence type="ECO:0000313" key="13">
    <source>
        <dbReference type="Proteomes" id="UP000053097"/>
    </source>
</evidence>
<dbReference type="PROSITE" id="PS01188">
    <property type="entry name" value="ELO"/>
    <property type="match status" value="1"/>
</dbReference>
<dbReference type="GO" id="GO:0042761">
    <property type="term" value="P:very long-chain fatty acid biosynthetic process"/>
    <property type="evidence" value="ECO:0007669"/>
    <property type="project" value="TreeGrafter"/>
</dbReference>
<dbReference type="PANTHER" id="PTHR11157:SF28">
    <property type="entry name" value="ELONGATION OF VERY LONG CHAIN FATTY ACIDS PROTEIN"/>
    <property type="match status" value="1"/>
</dbReference>
<keyword evidence="5 10" id="KW-0276">Fatty acid metabolism</keyword>
<feature type="transmembrane region" description="Helical" evidence="10">
    <location>
        <begin position="63"/>
        <end position="79"/>
    </location>
</feature>
<keyword evidence="6 10" id="KW-1133">Transmembrane helix</keyword>
<keyword evidence="8 10" id="KW-0472">Membrane</keyword>
<proteinExistence type="inferred from homology"/>
<evidence type="ECO:0000256" key="7">
    <source>
        <dbReference type="ARBA" id="ARBA00023098"/>
    </source>
</evidence>
<dbReference type="InterPro" id="IPR002076">
    <property type="entry name" value="ELO_fam"/>
</dbReference>
<feature type="transmembrane region" description="Helical" evidence="10">
    <location>
        <begin position="22"/>
        <end position="42"/>
    </location>
</feature>
<evidence type="ECO:0000256" key="9">
    <source>
        <dbReference type="ARBA" id="ARBA00023160"/>
    </source>
</evidence>
<keyword evidence="2 10" id="KW-0444">Lipid biosynthesis</keyword>
<reference evidence="11 13" key="1">
    <citation type="journal article" date="2014" name="Curr. Biol.">
        <title>The genome of the clonal raider ant Cerapachys biroi.</title>
        <authorList>
            <person name="Oxley P.R."/>
            <person name="Ji L."/>
            <person name="Fetter-Pruneda I."/>
            <person name="McKenzie S.K."/>
            <person name="Li C."/>
            <person name="Hu H."/>
            <person name="Zhang G."/>
            <person name="Kronauer D.J."/>
        </authorList>
    </citation>
    <scope>NUCLEOTIDE SEQUENCE [LARGE SCALE GENOMIC DNA]</scope>
</reference>
<evidence type="ECO:0000313" key="11">
    <source>
        <dbReference type="EMBL" id="EZA48152.1"/>
    </source>
</evidence>
<evidence type="ECO:0000256" key="5">
    <source>
        <dbReference type="ARBA" id="ARBA00022832"/>
    </source>
</evidence>
<dbReference type="GO" id="GO:0009922">
    <property type="term" value="F:fatty acid elongase activity"/>
    <property type="evidence" value="ECO:0007669"/>
    <property type="project" value="UniProtKB-EC"/>
</dbReference>
<dbReference type="Proteomes" id="UP000053097">
    <property type="component" value="Unassembled WGS sequence"/>
</dbReference>
<evidence type="ECO:0000256" key="6">
    <source>
        <dbReference type="ARBA" id="ARBA00022989"/>
    </source>
</evidence>
<keyword evidence="13" id="KW-1185">Reference proteome</keyword>
<dbReference type="EMBL" id="KK107672">
    <property type="protein sequence ID" value="EZA48152.1"/>
    <property type="molecule type" value="Genomic_DNA"/>
</dbReference>
<sequence length="294" mass="34462">MSNIVEWYKDFMIKTQDPRTEGWFLVSGPGPTLMIIMTYVYFSVSAGPRYMKDKKPYDLKNTLIIYNFIQVLLSIYLFHEGLMGGWLYEYSFVCQSDGYTSKPNSPRMARVVYAYFICKLTELLDTVFFVMRKKDRQISFLHVYHHSLMPMCAWIGTKFFPGGHATLLGIINSFVHIFMYTYYMLAAFGPHMQKYLWWKKYLTIMQIVQFMIIFTHNFQLMFVTCNFPRPLSFLLVVNSALFIYMFSSFYIKTYMKSSKQRKSKANGSSIMSATDATDAITADAIDSKDHDKYD</sequence>
<dbReference type="AlphaFoldDB" id="A0A026VWP2"/>
<reference evidence="12" key="3">
    <citation type="submission" date="2018-07" db="EMBL/GenBank/DDBJ databases">
        <authorList>
            <person name="Mckenzie S.K."/>
            <person name="Kronauer D.J.C."/>
        </authorList>
    </citation>
    <scope>NUCLEOTIDE SEQUENCE</scope>
    <source>
        <strain evidence="12">Clonal line C1</strain>
    </source>
</reference>
<dbReference type="InterPro" id="IPR030457">
    <property type="entry name" value="ELO_CS"/>
</dbReference>